<dbReference type="PANTHER" id="PTHR33451:SF3">
    <property type="entry name" value="MALATE-2H(+)_NA(+)-LACTATE ANTIPORTER"/>
    <property type="match status" value="1"/>
</dbReference>
<dbReference type="GO" id="GO:0015297">
    <property type="term" value="F:antiporter activity"/>
    <property type="evidence" value="ECO:0007669"/>
    <property type="project" value="UniProtKB-KW"/>
</dbReference>
<feature type="domain" description="Na+/H+ antiporter NhaC-like C-terminal" evidence="10">
    <location>
        <begin position="161"/>
        <end position="462"/>
    </location>
</feature>
<feature type="transmembrane region" description="Helical" evidence="9">
    <location>
        <begin position="98"/>
        <end position="124"/>
    </location>
</feature>
<dbReference type="Pfam" id="PF03553">
    <property type="entry name" value="Na_H_antiporter"/>
    <property type="match status" value="1"/>
</dbReference>
<evidence type="ECO:0000256" key="8">
    <source>
        <dbReference type="ARBA" id="ARBA00038435"/>
    </source>
</evidence>
<dbReference type="InterPro" id="IPR004770">
    <property type="entry name" value="Na/H_antiport_NhaC"/>
</dbReference>
<organism evidence="11 12">
    <name type="scientific">Mageeibacillus indolicus</name>
    <dbReference type="NCBI Taxonomy" id="884684"/>
    <lineage>
        <taxon>Bacteria</taxon>
        <taxon>Bacillati</taxon>
        <taxon>Bacillota</taxon>
        <taxon>Clostridia</taxon>
        <taxon>Eubacteriales</taxon>
        <taxon>Oscillospiraceae</taxon>
        <taxon>Mageeibacillus</taxon>
    </lineage>
</organism>
<dbReference type="PANTHER" id="PTHR33451">
    <property type="entry name" value="MALATE-2H(+)/NA(+)-LACTATE ANTIPORTER"/>
    <property type="match status" value="1"/>
</dbReference>
<comment type="subcellular location">
    <subcellularLocation>
        <location evidence="1">Cell membrane</location>
        <topology evidence="1">Multi-pass membrane protein</topology>
    </subcellularLocation>
</comment>
<evidence type="ECO:0000313" key="12">
    <source>
        <dbReference type="Proteomes" id="UP000236394"/>
    </source>
</evidence>
<feature type="transmembrane region" description="Helical" evidence="9">
    <location>
        <begin position="440"/>
        <end position="459"/>
    </location>
</feature>
<feature type="transmembrane region" description="Helical" evidence="9">
    <location>
        <begin position="237"/>
        <end position="256"/>
    </location>
</feature>
<feature type="transmembrane region" description="Helical" evidence="9">
    <location>
        <begin position="71"/>
        <end position="92"/>
    </location>
</feature>
<keyword evidence="2" id="KW-0813">Transport</keyword>
<evidence type="ECO:0000256" key="1">
    <source>
        <dbReference type="ARBA" id="ARBA00004651"/>
    </source>
</evidence>
<feature type="transmembrane region" description="Helical" evidence="9">
    <location>
        <begin position="136"/>
        <end position="164"/>
    </location>
</feature>
<dbReference type="GO" id="GO:0005886">
    <property type="term" value="C:plasma membrane"/>
    <property type="evidence" value="ECO:0007669"/>
    <property type="project" value="UniProtKB-SubCell"/>
</dbReference>
<evidence type="ECO:0000256" key="3">
    <source>
        <dbReference type="ARBA" id="ARBA00022449"/>
    </source>
</evidence>
<proteinExistence type="inferred from homology"/>
<feature type="transmembrane region" description="Helical" evidence="9">
    <location>
        <begin position="326"/>
        <end position="348"/>
    </location>
</feature>
<feature type="transmembrane region" description="Helical" evidence="9">
    <location>
        <begin position="263"/>
        <end position="281"/>
    </location>
</feature>
<dbReference type="RefSeq" id="WP_102892509.1">
    <property type="nucleotide sequence ID" value="NZ_NBZD01000002.1"/>
</dbReference>
<keyword evidence="4" id="KW-1003">Cell membrane</keyword>
<reference evidence="12" key="1">
    <citation type="submission" date="2017-04" db="EMBL/GenBank/DDBJ databases">
        <authorList>
            <person name="Bumgarner R.E."/>
            <person name="Fredricks D.N."/>
            <person name="Srinivasan S."/>
        </authorList>
    </citation>
    <scope>NUCLEOTIDE SEQUENCE [LARGE SCALE GENOMIC DNA]</scope>
    <source>
        <strain evidence="12">KA00405</strain>
    </source>
</reference>
<gene>
    <name evidence="11" type="ORF">B7R76_04680</name>
</gene>
<dbReference type="Proteomes" id="UP000236394">
    <property type="component" value="Unassembled WGS sequence"/>
</dbReference>
<evidence type="ECO:0000259" key="10">
    <source>
        <dbReference type="Pfam" id="PF03553"/>
    </source>
</evidence>
<dbReference type="InterPro" id="IPR052180">
    <property type="entry name" value="NhaC_Na-H+_Antiporter"/>
</dbReference>
<evidence type="ECO:0000256" key="5">
    <source>
        <dbReference type="ARBA" id="ARBA00022692"/>
    </source>
</evidence>
<keyword evidence="6 9" id="KW-1133">Transmembrane helix</keyword>
<feature type="transmembrane region" description="Helical" evidence="9">
    <location>
        <begin position="12"/>
        <end position="33"/>
    </location>
</feature>
<sequence>MKAKEKKVPTVFQASIPILSMLIILGVGIGGFGLPAEPLIVLATVVSGGVAIVLGYSYAEIMQSIAEKIAKVWGALLILVIVGFMIGAWMLGGTIPMLIYYGLKLISPQFLALTAFVVSAIVSVMTGTSWGSAGTIGVAFMGVAIGMDANLALVAGAVVSGAYFGDKLSPLSDTTNLASAVCGVDLYQHVYNQLWTTGASAIVACVFYGILGHVSAGGNVSVPETVQTLMGTLDKMFSWNVFFLIPLIVVLVGSTMRKPTIPVMLLASLIALINAAIFQGASFKNIVDVTLNGFNVSMLGFDKAAVAPDLVRLMHRGGMMAMMNTLLIAVCAISFAGTMTVTGALDVLVAKLLTKIRGTFQLVAATIVTCLVTTGVTSNGQVSILMPGEAFKSAYAKRGLHPKVLSRTLEDSVTCTECLIPWTAAGAYMASTLGVATLSYLPYAILNYSGMVFALIWAATGIGITKLKSEPVAVGSSEQAVK</sequence>
<comment type="similarity">
    <text evidence="8">Belongs to the NhaC Na(+)/H(+) (TC 2.A.35) antiporter family.</text>
</comment>
<name>A0A2J8B270_9FIRM</name>
<dbReference type="NCBIfam" id="TIGR00931">
    <property type="entry name" value="antiport_nhaC"/>
    <property type="match status" value="1"/>
</dbReference>
<evidence type="ECO:0000256" key="2">
    <source>
        <dbReference type="ARBA" id="ARBA00022448"/>
    </source>
</evidence>
<evidence type="ECO:0000256" key="9">
    <source>
        <dbReference type="SAM" id="Phobius"/>
    </source>
</evidence>
<accession>A0A2J8B270</accession>
<dbReference type="AlphaFoldDB" id="A0A2J8B270"/>
<comment type="caution">
    <text evidence="11">The sequence shown here is derived from an EMBL/GenBank/DDBJ whole genome shotgun (WGS) entry which is preliminary data.</text>
</comment>
<dbReference type="InterPro" id="IPR018461">
    <property type="entry name" value="Na/H_Antiport_NhaC-like_C"/>
</dbReference>
<feature type="transmembrane region" description="Helical" evidence="9">
    <location>
        <begin position="360"/>
        <end position="378"/>
    </location>
</feature>
<keyword evidence="3" id="KW-0050">Antiport</keyword>
<evidence type="ECO:0000313" key="11">
    <source>
        <dbReference type="EMBL" id="PNH18854.1"/>
    </source>
</evidence>
<keyword evidence="7 9" id="KW-0472">Membrane</keyword>
<feature type="transmembrane region" description="Helical" evidence="9">
    <location>
        <begin position="39"/>
        <end position="59"/>
    </location>
</feature>
<keyword evidence="5 9" id="KW-0812">Transmembrane</keyword>
<evidence type="ECO:0000256" key="4">
    <source>
        <dbReference type="ARBA" id="ARBA00022475"/>
    </source>
</evidence>
<dbReference type="EMBL" id="NBZD01000002">
    <property type="protein sequence ID" value="PNH18854.1"/>
    <property type="molecule type" value="Genomic_DNA"/>
</dbReference>
<evidence type="ECO:0000256" key="7">
    <source>
        <dbReference type="ARBA" id="ARBA00023136"/>
    </source>
</evidence>
<evidence type="ECO:0000256" key="6">
    <source>
        <dbReference type="ARBA" id="ARBA00022989"/>
    </source>
</evidence>
<protein>
    <submittedName>
        <fullName evidence="11">Na+/H+ antiporter NhaC</fullName>
    </submittedName>
</protein>